<protein>
    <submittedName>
        <fullName evidence="2">Uncharacterized protein</fullName>
    </submittedName>
</protein>
<dbReference type="AlphaFoldDB" id="A0AAV0Z3Z6"/>
<evidence type="ECO:0000313" key="2">
    <source>
        <dbReference type="EMBL" id="CAI8592158.1"/>
    </source>
</evidence>
<accession>A0AAV0Z3Z6</accession>
<proteinExistence type="predicted"/>
<evidence type="ECO:0000256" key="1">
    <source>
        <dbReference type="SAM" id="MobiDB-lite"/>
    </source>
</evidence>
<keyword evidence="3" id="KW-1185">Reference proteome</keyword>
<feature type="compositionally biased region" description="Basic and acidic residues" evidence="1">
    <location>
        <begin position="107"/>
        <end position="132"/>
    </location>
</feature>
<feature type="region of interest" description="Disordered" evidence="1">
    <location>
        <begin position="107"/>
        <end position="166"/>
    </location>
</feature>
<reference evidence="2 3" key="1">
    <citation type="submission" date="2023-01" db="EMBL/GenBank/DDBJ databases">
        <authorList>
            <person name="Kreplak J."/>
        </authorList>
    </citation>
    <scope>NUCLEOTIDE SEQUENCE [LARGE SCALE GENOMIC DNA]</scope>
</reference>
<sequence>MKFCFGPAQTKFIWLRIHHMGELVENYVKWYGFSCVLRPLNYDDEVLKFAEDVKGFDLVDVYVDHSIGSSEVIDESELLHDYDENIDVEVISEHDDTEVEVVSEHVDAEVQGGNKHDDTDVQSGRDADKNSGDDDDEYVGSDGEKGSLSDIDYNISYKSDETTEGK</sequence>
<dbReference type="Proteomes" id="UP001157006">
    <property type="component" value="Chromosome 1S"/>
</dbReference>
<evidence type="ECO:0000313" key="3">
    <source>
        <dbReference type="Proteomes" id="UP001157006"/>
    </source>
</evidence>
<organism evidence="2 3">
    <name type="scientific">Vicia faba</name>
    <name type="common">Broad bean</name>
    <name type="synonym">Faba vulgaris</name>
    <dbReference type="NCBI Taxonomy" id="3906"/>
    <lineage>
        <taxon>Eukaryota</taxon>
        <taxon>Viridiplantae</taxon>
        <taxon>Streptophyta</taxon>
        <taxon>Embryophyta</taxon>
        <taxon>Tracheophyta</taxon>
        <taxon>Spermatophyta</taxon>
        <taxon>Magnoliopsida</taxon>
        <taxon>eudicotyledons</taxon>
        <taxon>Gunneridae</taxon>
        <taxon>Pentapetalae</taxon>
        <taxon>rosids</taxon>
        <taxon>fabids</taxon>
        <taxon>Fabales</taxon>
        <taxon>Fabaceae</taxon>
        <taxon>Papilionoideae</taxon>
        <taxon>50 kb inversion clade</taxon>
        <taxon>NPAAA clade</taxon>
        <taxon>Hologalegina</taxon>
        <taxon>IRL clade</taxon>
        <taxon>Fabeae</taxon>
        <taxon>Vicia</taxon>
    </lineage>
</organism>
<gene>
    <name evidence="2" type="ORF">VFH_I025720</name>
</gene>
<dbReference type="EMBL" id="OX451735">
    <property type="protein sequence ID" value="CAI8592158.1"/>
    <property type="molecule type" value="Genomic_DNA"/>
</dbReference>
<name>A0AAV0Z3Z6_VICFA</name>